<dbReference type="EMBL" id="FOXF01000036">
    <property type="protein sequence ID" value="SFP55153.1"/>
    <property type="molecule type" value="Genomic_DNA"/>
</dbReference>
<keyword evidence="6 7" id="KW-0413">Isomerase</keyword>
<dbReference type="InterPro" id="IPR000821">
    <property type="entry name" value="Ala_racemase"/>
</dbReference>
<feature type="modified residue" description="N6-(pyridoxal phosphate)lysine" evidence="7 8">
    <location>
        <position position="34"/>
    </location>
</feature>
<evidence type="ECO:0000259" key="10">
    <source>
        <dbReference type="SMART" id="SM01005"/>
    </source>
</evidence>
<dbReference type="PROSITE" id="PS00395">
    <property type="entry name" value="ALANINE_RACEMASE"/>
    <property type="match status" value="1"/>
</dbReference>
<dbReference type="InterPro" id="IPR029066">
    <property type="entry name" value="PLP-binding_barrel"/>
</dbReference>
<keyword evidence="12" id="KW-1185">Reference proteome</keyword>
<feature type="domain" description="Alanine racemase C-terminal" evidence="10">
    <location>
        <begin position="235"/>
        <end position="360"/>
    </location>
</feature>
<evidence type="ECO:0000256" key="1">
    <source>
        <dbReference type="ARBA" id="ARBA00000316"/>
    </source>
</evidence>
<protein>
    <recommendedName>
        <fullName evidence="4 7">Alanine racemase</fullName>
        <ecNumber evidence="4 7">5.1.1.1</ecNumber>
    </recommendedName>
</protein>
<comment type="cofactor">
    <cofactor evidence="2 7 8">
        <name>pyridoxal 5'-phosphate</name>
        <dbReference type="ChEBI" id="CHEBI:597326"/>
    </cofactor>
</comment>
<dbReference type="SUPFAM" id="SSF51419">
    <property type="entry name" value="PLP-binding barrel"/>
    <property type="match status" value="1"/>
</dbReference>
<dbReference type="EC" id="5.1.1.1" evidence="4 7"/>
<evidence type="ECO:0000256" key="4">
    <source>
        <dbReference type="ARBA" id="ARBA00013089"/>
    </source>
</evidence>
<evidence type="ECO:0000256" key="9">
    <source>
        <dbReference type="PIRSR" id="PIRSR600821-52"/>
    </source>
</evidence>
<keyword evidence="5 7" id="KW-0663">Pyridoxal phosphate</keyword>
<dbReference type="Gene3D" id="2.40.37.10">
    <property type="entry name" value="Lyase, Ornithine Decarboxylase, Chain A, domain 1"/>
    <property type="match status" value="1"/>
</dbReference>
<organism evidence="11 12">
    <name type="scientific">Ruminobacter amylophilus</name>
    <dbReference type="NCBI Taxonomy" id="867"/>
    <lineage>
        <taxon>Bacteria</taxon>
        <taxon>Pseudomonadati</taxon>
        <taxon>Pseudomonadota</taxon>
        <taxon>Gammaproteobacteria</taxon>
        <taxon>Aeromonadales</taxon>
        <taxon>Succinivibrionaceae</taxon>
        <taxon>Ruminobacter</taxon>
    </lineage>
</organism>
<dbReference type="RefSeq" id="WP_093142828.1">
    <property type="nucleotide sequence ID" value="NZ_JBGUOU010000171.1"/>
</dbReference>
<dbReference type="Proteomes" id="UP000243745">
    <property type="component" value="Unassembled WGS sequence"/>
</dbReference>
<accession>A0A662ZK01</accession>
<dbReference type="SMART" id="SM01005">
    <property type="entry name" value="Ala_racemase_C"/>
    <property type="match status" value="1"/>
</dbReference>
<feature type="active site" description="Proton acceptor; specific for D-alanine" evidence="7">
    <location>
        <position position="34"/>
    </location>
</feature>
<dbReference type="FunFam" id="3.20.20.10:FF:000002">
    <property type="entry name" value="Alanine racemase"/>
    <property type="match status" value="1"/>
</dbReference>
<evidence type="ECO:0000256" key="2">
    <source>
        <dbReference type="ARBA" id="ARBA00001933"/>
    </source>
</evidence>
<dbReference type="GO" id="GO:0008784">
    <property type="term" value="F:alanine racemase activity"/>
    <property type="evidence" value="ECO:0007669"/>
    <property type="project" value="UniProtKB-UniRule"/>
</dbReference>
<gene>
    <name evidence="11" type="ORF">SAMN02910344_01696</name>
</gene>
<dbReference type="GO" id="GO:0030170">
    <property type="term" value="F:pyridoxal phosphate binding"/>
    <property type="evidence" value="ECO:0007669"/>
    <property type="project" value="UniProtKB-UniRule"/>
</dbReference>
<dbReference type="SUPFAM" id="SSF50621">
    <property type="entry name" value="Alanine racemase C-terminal domain-like"/>
    <property type="match status" value="1"/>
</dbReference>
<dbReference type="InterPro" id="IPR001608">
    <property type="entry name" value="Ala_racemase_N"/>
</dbReference>
<dbReference type="OrthoDB" id="9813814at2"/>
<feature type="active site" description="Proton acceptor; specific for L-alanine" evidence="7">
    <location>
        <position position="256"/>
    </location>
</feature>
<comment type="catalytic activity">
    <reaction evidence="1 7">
        <text>L-alanine = D-alanine</text>
        <dbReference type="Rhea" id="RHEA:20249"/>
        <dbReference type="ChEBI" id="CHEBI:57416"/>
        <dbReference type="ChEBI" id="CHEBI:57972"/>
        <dbReference type="EC" id="5.1.1.1"/>
    </reaction>
</comment>
<dbReference type="FunFam" id="2.40.37.10:FF:000002">
    <property type="entry name" value="Alanine racemase"/>
    <property type="match status" value="1"/>
</dbReference>
<dbReference type="CDD" id="cd06827">
    <property type="entry name" value="PLPDE_III_AR_proteobact"/>
    <property type="match status" value="1"/>
</dbReference>
<comment type="similarity">
    <text evidence="3 7">Belongs to the alanine racemase family.</text>
</comment>
<dbReference type="GO" id="GO:0030632">
    <property type="term" value="P:D-alanine biosynthetic process"/>
    <property type="evidence" value="ECO:0007669"/>
    <property type="project" value="UniProtKB-UniRule"/>
</dbReference>
<dbReference type="Pfam" id="PF00842">
    <property type="entry name" value="Ala_racemase_C"/>
    <property type="match status" value="1"/>
</dbReference>
<evidence type="ECO:0000256" key="3">
    <source>
        <dbReference type="ARBA" id="ARBA00007880"/>
    </source>
</evidence>
<dbReference type="Gene3D" id="3.20.20.10">
    <property type="entry name" value="Alanine racemase"/>
    <property type="match status" value="1"/>
</dbReference>
<dbReference type="AlphaFoldDB" id="A0A662ZK01"/>
<dbReference type="HAMAP" id="MF_01201">
    <property type="entry name" value="Ala_racemase"/>
    <property type="match status" value="1"/>
</dbReference>
<sequence>MKTVQAQIDLSALKYNVNLIKDRLPGCKVYSVLKADAYGHGSVRCAQALNDTAYGFAVARIEEAIELREAGIDKPVLMLGGFFREDDLSLIEKYNIEFTVHSLWQIEALDRYQKSDVFTVWLQVNVGMQRLGFNSDELAAAKEALSACTSVKKPIGIISHLSCADDESLKNYNKQQLQEWNRMAADWNGPKCLSNSAACAYFPEKSTEFVRPGITQYGISPTLGKTGRDLGLKPVMKLSSEVIAIRDLKPGDVVGYGASWVCEKPTRLAIVAVGYADGYPRAVPSGTPVEINGRLVKTAGHVCMDMMFIDLGADAVDKIGDKVYLWGTDNIAVETIAESINTIPYELVCHLSDRVEFIYS</sequence>
<name>A0A662ZK01_9GAMM</name>
<comment type="pathway">
    <text evidence="7">Amino-acid biosynthesis; D-alanine biosynthesis; D-alanine from L-alanine: step 1/1.</text>
</comment>
<dbReference type="PRINTS" id="PR00992">
    <property type="entry name" value="ALARACEMASE"/>
</dbReference>
<comment type="function">
    <text evidence="7">Catalyzes the interconversion of L-alanine and D-alanine. May also act on other amino acids.</text>
</comment>
<proteinExistence type="inferred from homology"/>
<dbReference type="GO" id="GO:0005829">
    <property type="term" value="C:cytosol"/>
    <property type="evidence" value="ECO:0007669"/>
    <property type="project" value="TreeGrafter"/>
</dbReference>
<feature type="binding site" evidence="7 9">
    <location>
        <position position="304"/>
    </location>
    <ligand>
        <name>substrate</name>
    </ligand>
</feature>
<dbReference type="UniPathway" id="UPA00042">
    <property type="reaction ID" value="UER00497"/>
</dbReference>
<dbReference type="NCBIfam" id="TIGR00492">
    <property type="entry name" value="alr"/>
    <property type="match status" value="1"/>
</dbReference>
<dbReference type="PANTHER" id="PTHR30511">
    <property type="entry name" value="ALANINE RACEMASE"/>
    <property type="match status" value="1"/>
</dbReference>
<evidence type="ECO:0000256" key="6">
    <source>
        <dbReference type="ARBA" id="ARBA00023235"/>
    </source>
</evidence>
<dbReference type="PANTHER" id="PTHR30511:SF0">
    <property type="entry name" value="ALANINE RACEMASE, CATABOLIC-RELATED"/>
    <property type="match status" value="1"/>
</dbReference>
<evidence type="ECO:0000313" key="12">
    <source>
        <dbReference type="Proteomes" id="UP000243745"/>
    </source>
</evidence>
<dbReference type="InterPro" id="IPR011079">
    <property type="entry name" value="Ala_racemase_C"/>
</dbReference>
<dbReference type="InterPro" id="IPR020622">
    <property type="entry name" value="Ala_racemase_pyridoxalP-BS"/>
</dbReference>
<evidence type="ECO:0000256" key="8">
    <source>
        <dbReference type="PIRSR" id="PIRSR600821-50"/>
    </source>
</evidence>
<evidence type="ECO:0000256" key="5">
    <source>
        <dbReference type="ARBA" id="ARBA00022898"/>
    </source>
</evidence>
<feature type="binding site" evidence="7 9">
    <location>
        <position position="130"/>
    </location>
    <ligand>
        <name>substrate</name>
    </ligand>
</feature>
<dbReference type="Pfam" id="PF01168">
    <property type="entry name" value="Ala_racemase_N"/>
    <property type="match status" value="1"/>
</dbReference>
<reference evidence="11 12" key="1">
    <citation type="submission" date="2016-10" db="EMBL/GenBank/DDBJ databases">
        <authorList>
            <person name="Varghese N."/>
            <person name="Submissions S."/>
        </authorList>
    </citation>
    <scope>NUCLEOTIDE SEQUENCE [LARGE SCALE GENOMIC DNA]</scope>
    <source>
        <strain evidence="11 12">DSM 1361</strain>
    </source>
</reference>
<evidence type="ECO:0000313" key="11">
    <source>
        <dbReference type="EMBL" id="SFP55153.1"/>
    </source>
</evidence>
<evidence type="ECO:0000256" key="7">
    <source>
        <dbReference type="HAMAP-Rule" id="MF_01201"/>
    </source>
</evidence>
<dbReference type="InterPro" id="IPR009006">
    <property type="entry name" value="Ala_racemase/Decarboxylase_C"/>
</dbReference>